<comment type="subcellular location">
    <subcellularLocation>
        <location evidence="1">Membrane</location>
        <topology evidence="1">Multi-pass membrane protein</topology>
    </subcellularLocation>
</comment>
<organism evidence="7 8">
    <name type="scientific">Massilia phyllostachyos</name>
    <dbReference type="NCBI Taxonomy" id="2898585"/>
    <lineage>
        <taxon>Bacteria</taxon>
        <taxon>Pseudomonadati</taxon>
        <taxon>Pseudomonadota</taxon>
        <taxon>Betaproteobacteria</taxon>
        <taxon>Burkholderiales</taxon>
        <taxon>Oxalobacteraceae</taxon>
        <taxon>Telluria group</taxon>
        <taxon>Massilia</taxon>
    </lineage>
</organism>
<feature type="domain" description="GtrA/DPMS transmembrane" evidence="6">
    <location>
        <begin position="18"/>
        <end position="128"/>
    </location>
</feature>
<evidence type="ECO:0000256" key="4">
    <source>
        <dbReference type="ARBA" id="ARBA00023136"/>
    </source>
</evidence>
<evidence type="ECO:0000256" key="1">
    <source>
        <dbReference type="ARBA" id="ARBA00004141"/>
    </source>
</evidence>
<evidence type="ECO:0000259" key="6">
    <source>
        <dbReference type="Pfam" id="PF04138"/>
    </source>
</evidence>
<keyword evidence="4 5" id="KW-0472">Membrane</keyword>
<evidence type="ECO:0000313" key="7">
    <source>
        <dbReference type="EMBL" id="MCD2515282.1"/>
    </source>
</evidence>
<feature type="transmembrane region" description="Helical" evidence="5">
    <location>
        <begin position="109"/>
        <end position="128"/>
    </location>
</feature>
<keyword evidence="8" id="KW-1185">Reference proteome</keyword>
<evidence type="ECO:0000256" key="2">
    <source>
        <dbReference type="ARBA" id="ARBA00022692"/>
    </source>
</evidence>
<name>A0ABS8Q0K8_9BURK</name>
<proteinExistence type="predicted"/>
<feature type="transmembrane region" description="Helical" evidence="5">
    <location>
        <begin position="15"/>
        <end position="37"/>
    </location>
</feature>
<keyword evidence="3 5" id="KW-1133">Transmembrane helix</keyword>
<evidence type="ECO:0000313" key="8">
    <source>
        <dbReference type="Proteomes" id="UP001179361"/>
    </source>
</evidence>
<accession>A0ABS8Q0K8</accession>
<dbReference type="Pfam" id="PF04138">
    <property type="entry name" value="GtrA_DPMS_TM"/>
    <property type="match status" value="1"/>
</dbReference>
<gene>
    <name evidence="7" type="ORF">LQ564_03030</name>
</gene>
<keyword evidence="2 5" id="KW-0812">Transmembrane</keyword>
<evidence type="ECO:0000256" key="3">
    <source>
        <dbReference type="ARBA" id="ARBA00022989"/>
    </source>
</evidence>
<comment type="caution">
    <text evidence="7">The sequence shown here is derived from an EMBL/GenBank/DDBJ whole genome shotgun (WGS) entry which is preliminary data.</text>
</comment>
<reference evidence="7" key="1">
    <citation type="submission" date="2021-11" db="EMBL/GenBank/DDBJ databases">
        <title>The complete genome of Massilia sp sp. G4R7.</title>
        <authorList>
            <person name="Liu L."/>
            <person name="Yue J."/>
            <person name="Yuan J."/>
            <person name="Yang F."/>
            <person name="Li L."/>
        </authorList>
    </citation>
    <scope>NUCLEOTIDE SEQUENCE</scope>
    <source>
        <strain evidence="7">G4R7</strain>
    </source>
</reference>
<sequence length="129" mass="13407">MTAASLASKFMTRQFALFVTGGLICALADVGLMQLLIGSGVPATAAATAGFAAGLLVNYAFHSRVTFNAAANPANFARYLCVVGVNYLLTIACVALGQAIFDNPLVGKIVSLPLVAANGYLLGKYWIFK</sequence>
<dbReference type="EMBL" id="JAJNOC010000001">
    <property type="protein sequence ID" value="MCD2515282.1"/>
    <property type="molecule type" value="Genomic_DNA"/>
</dbReference>
<feature type="transmembrane region" description="Helical" evidence="5">
    <location>
        <begin position="76"/>
        <end position="97"/>
    </location>
</feature>
<feature type="transmembrane region" description="Helical" evidence="5">
    <location>
        <begin position="43"/>
        <end position="61"/>
    </location>
</feature>
<protein>
    <submittedName>
        <fullName evidence="7">GtrA family protein</fullName>
    </submittedName>
</protein>
<dbReference type="InterPro" id="IPR007267">
    <property type="entry name" value="GtrA_DPMS_TM"/>
</dbReference>
<dbReference type="Proteomes" id="UP001179361">
    <property type="component" value="Unassembled WGS sequence"/>
</dbReference>
<dbReference type="RefSeq" id="WP_231056594.1">
    <property type="nucleotide sequence ID" value="NZ_JAJNOC010000001.1"/>
</dbReference>
<evidence type="ECO:0000256" key="5">
    <source>
        <dbReference type="SAM" id="Phobius"/>
    </source>
</evidence>